<accession>A0AAV9UTP2</accession>
<name>A0AAV9UTP2_9PEZI</name>
<protein>
    <submittedName>
        <fullName evidence="2">Uncharacterized protein</fullName>
    </submittedName>
</protein>
<dbReference type="AlphaFoldDB" id="A0AAV9UTP2"/>
<evidence type="ECO:0000256" key="1">
    <source>
        <dbReference type="SAM" id="Coils"/>
    </source>
</evidence>
<comment type="caution">
    <text evidence="2">The sequence shown here is derived from an EMBL/GenBank/DDBJ whole genome shotgun (WGS) entry which is preliminary data.</text>
</comment>
<gene>
    <name evidence="2" type="ORF">TWF730_009610</name>
</gene>
<feature type="coiled-coil region" evidence="1">
    <location>
        <begin position="23"/>
        <end position="50"/>
    </location>
</feature>
<reference evidence="2 3" key="1">
    <citation type="submission" date="2019-10" db="EMBL/GenBank/DDBJ databases">
        <authorList>
            <person name="Palmer J.M."/>
        </authorList>
    </citation>
    <scope>NUCLEOTIDE SEQUENCE [LARGE SCALE GENOMIC DNA]</scope>
    <source>
        <strain evidence="2 3">TWF730</strain>
    </source>
</reference>
<evidence type="ECO:0000313" key="2">
    <source>
        <dbReference type="EMBL" id="KAK6348842.1"/>
    </source>
</evidence>
<dbReference type="EMBL" id="JAVHNS010000007">
    <property type="protein sequence ID" value="KAK6348842.1"/>
    <property type="molecule type" value="Genomic_DNA"/>
</dbReference>
<sequence>MSHQFDFTKTTTDEIAAEVAKIAAEVSKDLEMKESERKGIKEEKEKFLRDEYGKIVLPKTSRRRM</sequence>
<keyword evidence="3" id="KW-1185">Reference proteome</keyword>
<proteinExistence type="predicted"/>
<dbReference type="Proteomes" id="UP001373714">
    <property type="component" value="Unassembled WGS sequence"/>
</dbReference>
<keyword evidence="1" id="KW-0175">Coiled coil</keyword>
<evidence type="ECO:0000313" key="3">
    <source>
        <dbReference type="Proteomes" id="UP001373714"/>
    </source>
</evidence>
<organism evidence="2 3">
    <name type="scientific">Orbilia blumenaviensis</name>
    <dbReference type="NCBI Taxonomy" id="1796055"/>
    <lineage>
        <taxon>Eukaryota</taxon>
        <taxon>Fungi</taxon>
        <taxon>Dikarya</taxon>
        <taxon>Ascomycota</taxon>
        <taxon>Pezizomycotina</taxon>
        <taxon>Orbiliomycetes</taxon>
        <taxon>Orbiliales</taxon>
        <taxon>Orbiliaceae</taxon>
        <taxon>Orbilia</taxon>
    </lineage>
</organism>